<proteinExistence type="predicted"/>
<name>A0A8X6WP34_9ARAC</name>
<dbReference type="EMBL" id="BMAV01000717">
    <property type="protein sequence ID" value="GFY38230.1"/>
    <property type="molecule type" value="Genomic_DNA"/>
</dbReference>
<protein>
    <submittedName>
        <fullName evidence="1">Uncharacterized protein</fullName>
    </submittedName>
</protein>
<comment type="caution">
    <text evidence="1">The sequence shown here is derived from an EMBL/GenBank/DDBJ whole genome shotgun (WGS) entry which is preliminary data.</text>
</comment>
<dbReference type="AlphaFoldDB" id="A0A8X6WP34"/>
<sequence length="126" mass="14338">MPSGYCAGRDLRKLRHVSLNEHLSPYWYIPCCIGIHHLKISMNKPKSSDVAESLYEIKQRYEDTALVLYKERLNKSRPLNFLSIGDSRRSYAYSCYGNSAIVVGKKGGEVTKSDEKPIQSHICTIL</sequence>
<accession>A0A8X6WP34</accession>
<dbReference type="OrthoDB" id="9938256at2759"/>
<evidence type="ECO:0000313" key="1">
    <source>
        <dbReference type="EMBL" id="GFY38230.1"/>
    </source>
</evidence>
<reference evidence="1" key="1">
    <citation type="submission" date="2020-08" db="EMBL/GenBank/DDBJ databases">
        <title>Multicomponent nature underlies the extraordinary mechanical properties of spider dragline silk.</title>
        <authorList>
            <person name="Kono N."/>
            <person name="Nakamura H."/>
            <person name="Mori M."/>
            <person name="Yoshida Y."/>
            <person name="Ohtoshi R."/>
            <person name="Malay A.D."/>
            <person name="Moran D.A.P."/>
            <person name="Tomita M."/>
            <person name="Numata K."/>
            <person name="Arakawa K."/>
        </authorList>
    </citation>
    <scope>NUCLEOTIDE SEQUENCE</scope>
</reference>
<keyword evidence="2" id="KW-1185">Reference proteome</keyword>
<dbReference type="Proteomes" id="UP000886998">
    <property type="component" value="Unassembled WGS sequence"/>
</dbReference>
<organism evidence="1 2">
    <name type="scientific">Trichonephila inaurata madagascariensis</name>
    <dbReference type="NCBI Taxonomy" id="2747483"/>
    <lineage>
        <taxon>Eukaryota</taxon>
        <taxon>Metazoa</taxon>
        <taxon>Ecdysozoa</taxon>
        <taxon>Arthropoda</taxon>
        <taxon>Chelicerata</taxon>
        <taxon>Arachnida</taxon>
        <taxon>Araneae</taxon>
        <taxon>Araneomorphae</taxon>
        <taxon>Entelegynae</taxon>
        <taxon>Araneoidea</taxon>
        <taxon>Nephilidae</taxon>
        <taxon>Trichonephila</taxon>
        <taxon>Trichonephila inaurata</taxon>
    </lineage>
</organism>
<gene>
    <name evidence="1" type="primary">X975_15392</name>
    <name evidence="1" type="ORF">TNIN_466801</name>
</gene>
<evidence type="ECO:0000313" key="2">
    <source>
        <dbReference type="Proteomes" id="UP000886998"/>
    </source>
</evidence>